<name>A0A1W0VVS7_SORBI</name>
<protein>
    <submittedName>
        <fullName evidence="1">Uncharacterized protein</fullName>
    </submittedName>
</protein>
<keyword evidence="2" id="KW-1185">Reference proteome</keyword>
<evidence type="ECO:0000313" key="1">
    <source>
        <dbReference type="EMBL" id="OQU86249.1"/>
    </source>
</evidence>
<organism evidence="1 2">
    <name type="scientific">Sorghum bicolor</name>
    <name type="common">Sorghum</name>
    <name type="synonym">Sorghum vulgare</name>
    <dbReference type="NCBI Taxonomy" id="4558"/>
    <lineage>
        <taxon>Eukaryota</taxon>
        <taxon>Viridiplantae</taxon>
        <taxon>Streptophyta</taxon>
        <taxon>Embryophyta</taxon>
        <taxon>Tracheophyta</taxon>
        <taxon>Spermatophyta</taxon>
        <taxon>Magnoliopsida</taxon>
        <taxon>Liliopsida</taxon>
        <taxon>Poales</taxon>
        <taxon>Poaceae</taxon>
        <taxon>PACMAD clade</taxon>
        <taxon>Panicoideae</taxon>
        <taxon>Andropogonodae</taxon>
        <taxon>Andropogoneae</taxon>
        <taxon>Sorghinae</taxon>
        <taxon>Sorghum</taxon>
    </lineage>
</organism>
<gene>
    <name evidence="1" type="ORF">SORBI_3003G057050</name>
</gene>
<dbReference type="Gramene" id="OQU86249">
    <property type="protein sequence ID" value="OQU86249"/>
    <property type="gene ID" value="SORBI_3003G057050"/>
</dbReference>
<dbReference type="AlphaFoldDB" id="A0A1W0VVS7"/>
<dbReference type="Proteomes" id="UP000000768">
    <property type="component" value="Chromosome 3"/>
</dbReference>
<proteinExistence type="predicted"/>
<reference evidence="1 2" key="1">
    <citation type="journal article" date="2009" name="Nature">
        <title>The Sorghum bicolor genome and the diversification of grasses.</title>
        <authorList>
            <person name="Paterson A.H."/>
            <person name="Bowers J.E."/>
            <person name="Bruggmann R."/>
            <person name="Dubchak I."/>
            <person name="Grimwood J."/>
            <person name="Gundlach H."/>
            <person name="Haberer G."/>
            <person name="Hellsten U."/>
            <person name="Mitros T."/>
            <person name="Poliakov A."/>
            <person name="Schmutz J."/>
            <person name="Spannagl M."/>
            <person name="Tang H."/>
            <person name="Wang X."/>
            <person name="Wicker T."/>
            <person name="Bharti A.K."/>
            <person name="Chapman J."/>
            <person name="Feltus F.A."/>
            <person name="Gowik U."/>
            <person name="Grigoriev I.V."/>
            <person name="Lyons E."/>
            <person name="Maher C.A."/>
            <person name="Martis M."/>
            <person name="Narechania A."/>
            <person name="Otillar R.P."/>
            <person name="Penning B.W."/>
            <person name="Salamov A.A."/>
            <person name="Wang Y."/>
            <person name="Zhang L."/>
            <person name="Carpita N.C."/>
            <person name="Freeling M."/>
            <person name="Gingle A.R."/>
            <person name="Hash C.T."/>
            <person name="Keller B."/>
            <person name="Klein P."/>
            <person name="Kresovich S."/>
            <person name="McCann M.C."/>
            <person name="Ming R."/>
            <person name="Peterson D.G."/>
            <person name="Mehboob-ur-Rahman"/>
            <person name="Ware D."/>
            <person name="Westhoff P."/>
            <person name="Mayer K.F."/>
            <person name="Messing J."/>
            <person name="Rokhsar D.S."/>
        </authorList>
    </citation>
    <scope>NUCLEOTIDE SEQUENCE [LARGE SCALE GENOMIC DNA]</scope>
    <source>
        <strain evidence="2">cv. BTx623</strain>
    </source>
</reference>
<evidence type="ECO:0000313" key="2">
    <source>
        <dbReference type="Proteomes" id="UP000000768"/>
    </source>
</evidence>
<reference evidence="2" key="2">
    <citation type="journal article" date="2018" name="Plant J.">
        <title>The Sorghum bicolor reference genome: improved assembly, gene annotations, a transcriptome atlas, and signatures of genome organization.</title>
        <authorList>
            <person name="McCormick R.F."/>
            <person name="Truong S.K."/>
            <person name="Sreedasyam A."/>
            <person name="Jenkins J."/>
            <person name="Shu S."/>
            <person name="Sims D."/>
            <person name="Kennedy M."/>
            <person name="Amirebrahimi M."/>
            <person name="Weers B.D."/>
            <person name="McKinley B."/>
            <person name="Mattison A."/>
            <person name="Morishige D.T."/>
            <person name="Grimwood J."/>
            <person name="Schmutz J."/>
            <person name="Mullet J.E."/>
        </authorList>
    </citation>
    <scope>NUCLEOTIDE SEQUENCE [LARGE SCALE GENOMIC DNA]</scope>
    <source>
        <strain evidence="2">cv. BTx623</strain>
    </source>
</reference>
<dbReference type="InParanoid" id="A0A1W0VVS7"/>
<sequence>MLAAFGKSSLWRMLQLVRLSQEQCYTSIMKYLGPSIALI</sequence>
<accession>A0A1W0VVS7</accession>
<dbReference type="EMBL" id="CM000762">
    <property type="protein sequence ID" value="OQU86249.1"/>
    <property type="molecule type" value="Genomic_DNA"/>
</dbReference>